<feature type="region of interest" description="Disordered" evidence="1">
    <location>
        <begin position="1"/>
        <end position="85"/>
    </location>
</feature>
<gene>
    <name evidence="3" type="ORF">BKN37_24010</name>
</gene>
<dbReference type="RefSeq" id="WP_071029437.1">
    <property type="nucleotide sequence ID" value="NZ_MLQM01000205.1"/>
</dbReference>
<dbReference type="Proteomes" id="UP000179734">
    <property type="component" value="Unassembled WGS sequence"/>
</dbReference>
<sequence>MADSQDQPDHGPDAAPEPPEPQVPSGKPAPEQDAEPPAKKAPAKKAPAKAAKKAPAKKAPAKKAPAKKAPAKKAPAKKAAPGIDTNGSAELAAAAKETAAQAKSAVDAADNPVARPAALPAPASGGFPVTPVVAAAIGLLVLLLIRQLVRRAGDDA</sequence>
<evidence type="ECO:0000256" key="1">
    <source>
        <dbReference type="SAM" id="MobiDB-lite"/>
    </source>
</evidence>
<keyword evidence="4" id="KW-1185">Reference proteome</keyword>
<protein>
    <recommendedName>
        <fullName evidence="5">Nucleoid-structuring protein H-NS</fullName>
    </recommendedName>
</protein>
<keyword evidence="2" id="KW-0472">Membrane</keyword>
<dbReference type="AlphaFoldDB" id="A0A1S1N1V3"/>
<accession>A0A1S1N1V3</accession>
<name>A0A1S1N1V3_9MYCO</name>
<feature type="transmembrane region" description="Helical" evidence="2">
    <location>
        <begin position="125"/>
        <end position="145"/>
    </location>
</feature>
<feature type="compositionally biased region" description="Basic residues" evidence="1">
    <location>
        <begin position="41"/>
        <end position="76"/>
    </location>
</feature>
<reference evidence="3 4" key="1">
    <citation type="submission" date="2016-10" db="EMBL/GenBank/DDBJ databases">
        <title>Genome sequence of Mycobacterium talmonii.</title>
        <authorList>
            <person name="Greninger A.L."/>
            <person name="Elliott B."/>
            <person name="Vasireddy S."/>
            <person name="Vasireddy R."/>
        </authorList>
    </citation>
    <scope>NUCLEOTIDE SEQUENCE [LARGE SCALE GENOMIC DNA]</scope>
    <source>
        <strain evidence="4">NE-TNMC-100812</strain>
    </source>
</reference>
<evidence type="ECO:0000256" key="2">
    <source>
        <dbReference type="SAM" id="Phobius"/>
    </source>
</evidence>
<proteinExistence type="predicted"/>
<evidence type="ECO:0008006" key="5">
    <source>
        <dbReference type="Google" id="ProtNLM"/>
    </source>
</evidence>
<keyword evidence="2" id="KW-1133">Transmembrane helix</keyword>
<organism evidence="3 4">
    <name type="scientific">Mycobacterium talmoniae</name>
    <dbReference type="NCBI Taxonomy" id="1858794"/>
    <lineage>
        <taxon>Bacteria</taxon>
        <taxon>Bacillati</taxon>
        <taxon>Actinomycetota</taxon>
        <taxon>Actinomycetes</taxon>
        <taxon>Mycobacteriales</taxon>
        <taxon>Mycobacteriaceae</taxon>
        <taxon>Mycobacterium</taxon>
    </lineage>
</organism>
<dbReference type="EMBL" id="MLQM01000205">
    <property type="protein sequence ID" value="OHU93365.1"/>
    <property type="molecule type" value="Genomic_DNA"/>
</dbReference>
<evidence type="ECO:0000313" key="4">
    <source>
        <dbReference type="Proteomes" id="UP000179734"/>
    </source>
</evidence>
<comment type="caution">
    <text evidence="3">The sequence shown here is derived from an EMBL/GenBank/DDBJ whole genome shotgun (WGS) entry which is preliminary data.</text>
</comment>
<evidence type="ECO:0000313" key="3">
    <source>
        <dbReference type="EMBL" id="OHU93365.1"/>
    </source>
</evidence>
<keyword evidence="2" id="KW-0812">Transmembrane</keyword>